<keyword evidence="1 2" id="KW-0808">Transferase</keyword>
<dbReference type="InterPro" id="IPR050483">
    <property type="entry name" value="CoA-transferase_III_domain"/>
</dbReference>
<evidence type="ECO:0000256" key="1">
    <source>
        <dbReference type="ARBA" id="ARBA00022679"/>
    </source>
</evidence>
<dbReference type="AlphaFoldDB" id="A0A1M6V872"/>
<dbReference type="STRING" id="169427.SAMN05192548_103764"/>
<dbReference type="Gene3D" id="3.30.1540.10">
    <property type="entry name" value="formyl-coa transferase, domain 3"/>
    <property type="match status" value="1"/>
</dbReference>
<dbReference type="Pfam" id="PF02515">
    <property type="entry name" value="CoA_transf_3"/>
    <property type="match status" value="1"/>
</dbReference>
<accession>A0A1M6V872</accession>
<sequence length="412" mass="44632">MNETNQQGALAGLRVLDLSRVLAGPWSSQLLADLGADVVKVERPGKGDDTRAWGPPWLNDADDESTGESAYYLCANRNKRSITIDLSQPEGQRLVKELAGKADVLIENFKVGGLGQYGLDYASLKQLNPRLIYCSITGFGQTGPYAARAGYDFLIQGMGGLMSLTGRADGTEGEGPMKVGVAVTDVMTGLYATVAILAALARRERSGEGQHIDLALLDVQIACLANQAANYLVGGVIPRRIGNAHPNIVPYQEFPTADGYMILAVGNDSQFASLCAVLGKPEWSSDERFSTNPQRVKSRDELVAMIRSATLRRPTKEWIAVMEAAGVPCGPINDLEAVFSDPHVQARNVRIEMPHPLAKQVALVANPIRLSESPVQYLRSPPTLGQHTGDVLRDWLEMGEAQIDDLRRTKLL</sequence>
<dbReference type="Proteomes" id="UP000184395">
    <property type="component" value="Unassembled WGS sequence"/>
</dbReference>
<organism evidence="2 3">
    <name type="scientific">Paraburkholderia terricola</name>
    <dbReference type="NCBI Taxonomy" id="169427"/>
    <lineage>
        <taxon>Bacteria</taxon>
        <taxon>Pseudomonadati</taxon>
        <taxon>Pseudomonadota</taxon>
        <taxon>Betaproteobacteria</taxon>
        <taxon>Burkholderiales</taxon>
        <taxon>Burkholderiaceae</taxon>
        <taxon>Paraburkholderia</taxon>
    </lineage>
</organism>
<dbReference type="InterPro" id="IPR044855">
    <property type="entry name" value="CoA-Trfase_III_dom3_sf"/>
</dbReference>
<dbReference type="PANTHER" id="PTHR48207">
    <property type="entry name" value="SUCCINATE--HYDROXYMETHYLGLUTARATE COA-TRANSFERASE"/>
    <property type="match status" value="1"/>
</dbReference>
<dbReference type="Gene3D" id="3.40.50.10540">
    <property type="entry name" value="Crotonobetainyl-coa:carnitine coa-transferase, domain 1"/>
    <property type="match status" value="1"/>
</dbReference>
<gene>
    <name evidence="2" type="ORF">SAMN05192548_103764</name>
</gene>
<dbReference type="OrthoDB" id="5294844at2"/>
<name>A0A1M6V872_9BURK</name>
<dbReference type="GO" id="GO:0008410">
    <property type="term" value="F:CoA-transferase activity"/>
    <property type="evidence" value="ECO:0007669"/>
    <property type="project" value="TreeGrafter"/>
</dbReference>
<proteinExistence type="predicted"/>
<evidence type="ECO:0000313" key="2">
    <source>
        <dbReference type="EMBL" id="SHK77663.1"/>
    </source>
</evidence>
<dbReference type="EMBL" id="FRAB01000037">
    <property type="protein sequence ID" value="SHK77663.1"/>
    <property type="molecule type" value="Genomic_DNA"/>
</dbReference>
<reference evidence="2 3" key="1">
    <citation type="submission" date="2016-11" db="EMBL/GenBank/DDBJ databases">
        <authorList>
            <person name="Jaros S."/>
            <person name="Januszkiewicz K."/>
            <person name="Wedrychowicz H."/>
        </authorList>
    </citation>
    <scope>NUCLEOTIDE SEQUENCE [LARGE SCALE GENOMIC DNA]</scope>
    <source>
        <strain evidence="2 3">LMG 20594</strain>
    </source>
</reference>
<dbReference type="InterPro" id="IPR023606">
    <property type="entry name" value="CoA-Trfase_III_dom_1_sf"/>
</dbReference>
<dbReference type="SUPFAM" id="SSF89796">
    <property type="entry name" value="CoA-transferase family III (CaiB/BaiF)"/>
    <property type="match status" value="1"/>
</dbReference>
<evidence type="ECO:0000313" key="3">
    <source>
        <dbReference type="Proteomes" id="UP000184395"/>
    </source>
</evidence>
<dbReference type="RefSeq" id="WP_073431458.1">
    <property type="nucleotide sequence ID" value="NZ_CADFGY010000001.1"/>
</dbReference>
<dbReference type="PANTHER" id="PTHR48207:SF3">
    <property type="entry name" value="SUCCINATE--HYDROXYMETHYLGLUTARATE COA-TRANSFERASE"/>
    <property type="match status" value="1"/>
</dbReference>
<dbReference type="InterPro" id="IPR003673">
    <property type="entry name" value="CoA-Trfase_fam_III"/>
</dbReference>
<protein>
    <submittedName>
        <fullName evidence="2">Crotonobetainyl-CoA:carnitine CoA-transferase CaiB</fullName>
    </submittedName>
</protein>